<evidence type="ECO:0000313" key="13">
    <source>
        <dbReference type="Proteomes" id="UP000318704"/>
    </source>
</evidence>
<dbReference type="Gene3D" id="3.40.30.10">
    <property type="entry name" value="Glutaredoxin"/>
    <property type="match status" value="1"/>
</dbReference>
<keyword evidence="4" id="KW-0874">Quinone</keyword>
<evidence type="ECO:0000256" key="2">
    <source>
        <dbReference type="ARBA" id="ARBA00006214"/>
    </source>
</evidence>
<dbReference type="GO" id="GO:0016020">
    <property type="term" value="C:membrane"/>
    <property type="evidence" value="ECO:0007669"/>
    <property type="project" value="UniProtKB-SubCell"/>
</dbReference>
<dbReference type="Pfam" id="PF13462">
    <property type="entry name" value="Thioredoxin_4"/>
    <property type="match status" value="1"/>
</dbReference>
<feature type="domain" description="Vitamin K epoxide reductase" evidence="11">
    <location>
        <begin position="15"/>
        <end position="153"/>
    </location>
</feature>
<dbReference type="SMART" id="SM00756">
    <property type="entry name" value="VKc"/>
    <property type="match status" value="1"/>
</dbReference>
<dbReference type="InterPro" id="IPR038354">
    <property type="entry name" value="VKOR_sf"/>
</dbReference>
<keyword evidence="9" id="KW-0676">Redox-active center</keyword>
<dbReference type="SUPFAM" id="SSF52833">
    <property type="entry name" value="Thioredoxin-like"/>
    <property type="match status" value="1"/>
</dbReference>
<dbReference type="EMBL" id="CP037920">
    <property type="protein sequence ID" value="QDT94970.1"/>
    <property type="molecule type" value="Genomic_DNA"/>
</dbReference>
<dbReference type="Pfam" id="PF07884">
    <property type="entry name" value="VKOR"/>
    <property type="match status" value="1"/>
</dbReference>
<evidence type="ECO:0000256" key="10">
    <source>
        <dbReference type="SAM" id="Phobius"/>
    </source>
</evidence>
<dbReference type="RefSeq" id="WP_144980585.1">
    <property type="nucleotide sequence ID" value="NZ_CP037920.1"/>
</dbReference>
<dbReference type="CDD" id="cd10546">
    <property type="entry name" value="VKOR"/>
    <property type="match status" value="1"/>
</dbReference>
<dbReference type="GO" id="GO:0016491">
    <property type="term" value="F:oxidoreductase activity"/>
    <property type="evidence" value="ECO:0007669"/>
    <property type="project" value="UniProtKB-KW"/>
</dbReference>
<dbReference type="InterPro" id="IPR012932">
    <property type="entry name" value="VKOR"/>
</dbReference>
<feature type="transmembrane region" description="Helical" evidence="10">
    <location>
        <begin position="68"/>
        <end position="92"/>
    </location>
</feature>
<evidence type="ECO:0000256" key="7">
    <source>
        <dbReference type="ARBA" id="ARBA00023136"/>
    </source>
</evidence>
<evidence type="ECO:0000256" key="1">
    <source>
        <dbReference type="ARBA" id="ARBA00004141"/>
    </source>
</evidence>
<keyword evidence="6" id="KW-0560">Oxidoreductase</keyword>
<protein>
    <submittedName>
        <fullName evidence="12">Vitamin K epoxide reductase family protein</fullName>
    </submittedName>
</protein>
<sequence>MTEDVIEIPSDSSRKKTSHWFIRLPALAAGVVAGYLLYLSLANHGLPAGCGEGSGCEEVLTSRWSQVFGIPVSGPAVLIYLTIISTTFFIGPHTKPDCAWKAQSLLLLLAATVIIAAVWFIGLQLIVVGSICPWCMADHTLGLLTATAIFWKVPIRTGSVSAGDSAPASAIPFGHILRLGGIAFLLVGGLIVSQAFGPYEGPQLQRLPPGENADTGPGVDRMISILDGKLQFSPHKAPMLGSPDAPKLLVLLFDYCCPHCRATHGYLRNGMQRYEDQLGVVLMPMPLNSECNPFWEHTESRFENSCELAKLALAVWKADPLSFHSFDVWLFESEMPRNPAEARKKAEELVSREGLQNALADQWIEDWIRQDVTAYHDSQAERIPVIISPGFTTIVGRTESQEQLFTLLEKELGIQPVNESTFSNDKLKKIK</sequence>
<evidence type="ECO:0000259" key="11">
    <source>
        <dbReference type="SMART" id="SM00756"/>
    </source>
</evidence>
<dbReference type="GO" id="GO:0048038">
    <property type="term" value="F:quinone binding"/>
    <property type="evidence" value="ECO:0007669"/>
    <property type="project" value="UniProtKB-KW"/>
</dbReference>
<evidence type="ECO:0000256" key="3">
    <source>
        <dbReference type="ARBA" id="ARBA00022692"/>
    </source>
</evidence>
<feature type="transmembrane region" description="Helical" evidence="10">
    <location>
        <begin position="104"/>
        <end position="127"/>
    </location>
</feature>
<gene>
    <name evidence="12" type="ORF">V144x_04040</name>
</gene>
<dbReference type="Proteomes" id="UP000318704">
    <property type="component" value="Chromosome"/>
</dbReference>
<dbReference type="InterPro" id="IPR012336">
    <property type="entry name" value="Thioredoxin-like_fold"/>
</dbReference>
<evidence type="ECO:0000256" key="5">
    <source>
        <dbReference type="ARBA" id="ARBA00022989"/>
    </source>
</evidence>
<keyword evidence="5 10" id="KW-1133">Transmembrane helix</keyword>
<accession>A0A517VPV5</accession>
<feature type="transmembrane region" description="Helical" evidence="10">
    <location>
        <begin position="20"/>
        <end position="38"/>
    </location>
</feature>
<evidence type="ECO:0000313" key="12">
    <source>
        <dbReference type="EMBL" id="QDT94970.1"/>
    </source>
</evidence>
<comment type="similarity">
    <text evidence="2">Belongs to the VKOR family.</text>
</comment>
<dbReference type="PANTHER" id="PTHR34573">
    <property type="entry name" value="VKC DOMAIN-CONTAINING PROTEIN"/>
    <property type="match status" value="1"/>
</dbReference>
<keyword evidence="8" id="KW-1015">Disulfide bond</keyword>
<dbReference type="AlphaFoldDB" id="A0A517VPV5"/>
<reference evidence="12 13" key="1">
    <citation type="submission" date="2019-03" db="EMBL/GenBank/DDBJ databases">
        <title>Deep-cultivation of Planctomycetes and their phenomic and genomic characterization uncovers novel biology.</title>
        <authorList>
            <person name="Wiegand S."/>
            <person name="Jogler M."/>
            <person name="Boedeker C."/>
            <person name="Pinto D."/>
            <person name="Vollmers J."/>
            <person name="Rivas-Marin E."/>
            <person name="Kohn T."/>
            <person name="Peeters S.H."/>
            <person name="Heuer A."/>
            <person name="Rast P."/>
            <person name="Oberbeckmann S."/>
            <person name="Bunk B."/>
            <person name="Jeske O."/>
            <person name="Meyerdierks A."/>
            <person name="Storesund J.E."/>
            <person name="Kallscheuer N."/>
            <person name="Luecker S."/>
            <person name="Lage O.M."/>
            <person name="Pohl T."/>
            <person name="Merkel B.J."/>
            <person name="Hornburger P."/>
            <person name="Mueller R.-W."/>
            <person name="Bruemmer F."/>
            <person name="Labrenz M."/>
            <person name="Spormann A.M."/>
            <person name="Op den Camp H."/>
            <person name="Overmann J."/>
            <person name="Amann R."/>
            <person name="Jetten M.S.M."/>
            <person name="Mascher T."/>
            <person name="Medema M.H."/>
            <person name="Devos D.P."/>
            <person name="Kaster A.-K."/>
            <person name="Ovreas L."/>
            <person name="Rohde M."/>
            <person name="Galperin M.Y."/>
            <person name="Jogler C."/>
        </authorList>
    </citation>
    <scope>NUCLEOTIDE SEQUENCE [LARGE SCALE GENOMIC DNA]</scope>
    <source>
        <strain evidence="12 13">V144</strain>
    </source>
</reference>
<name>A0A517VPV5_9PLAN</name>
<dbReference type="PANTHER" id="PTHR34573:SF1">
    <property type="entry name" value="VITAMIN K EPOXIDE REDUCTASE DOMAIN-CONTAINING PROTEIN"/>
    <property type="match status" value="1"/>
</dbReference>
<comment type="subcellular location">
    <subcellularLocation>
        <location evidence="1">Membrane</location>
        <topology evidence="1">Multi-pass membrane protein</topology>
    </subcellularLocation>
</comment>
<dbReference type="KEGG" id="gaw:V144x_04040"/>
<dbReference type="Gene3D" id="1.20.1440.130">
    <property type="entry name" value="VKOR domain"/>
    <property type="match status" value="1"/>
</dbReference>
<keyword evidence="7 10" id="KW-0472">Membrane</keyword>
<organism evidence="12 13">
    <name type="scientific">Gimesia aquarii</name>
    <dbReference type="NCBI Taxonomy" id="2527964"/>
    <lineage>
        <taxon>Bacteria</taxon>
        <taxon>Pseudomonadati</taxon>
        <taxon>Planctomycetota</taxon>
        <taxon>Planctomycetia</taxon>
        <taxon>Planctomycetales</taxon>
        <taxon>Planctomycetaceae</taxon>
        <taxon>Gimesia</taxon>
    </lineage>
</organism>
<keyword evidence="3 10" id="KW-0812">Transmembrane</keyword>
<evidence type="ECO:0000256" key="4">
    <source>
        <dbReference type="ARBA" id="ARBA00022719"/>
    </source>
</evidence>
<dbReference type="InterPro" id="IPR036249">
    <property type="entry name" value="Thioredoxin-like_sf"/>
</dbReference>
<evidence type="ECO:0000256" key="9">
    <source>
        <dbReference type="ARBA" id="ARBA00023284"/>
    </source>
</evidence>
<evidence type="ECO:0000256" key="8">
    <source>
        <dbReference type="ARBA" id="ARBA00023157"/>
    </source>
</evidence>
<evidence type="ECO:0000256" key="6">
    <source>
        <dbReference type="ARBA" id="ARBA00023002"/>
    </source>
</evidence>
<proteinExistence type="inferred from homology"/>